<dbReference type="PANTHER" id="PTHR31692:SF56">
    <property type="entry name" value="EXPANSIN-B2-RELATED"/>
    <property type="match status" value="1"/>
</dbReference>
<keyword evidence="7" id="KW-1185">Reference proteome</keyword>
<dbReference type="Proteomes" id="UP001345219">
    <property type="component" value="Chromosome 17"/>
</dbReference>
<evidence type="ECO:0000259" key="4">
    <source>
        <dbReference type="PROSITE" id="PS50842"/>
    </source>
</evidence>
<evidence type="ECO:0000256" key="3">
    <source>
        <dbReference type="RuleBase" id="RU003460"/>
    </source>
</evidence>
<comment type="similarity">
    <text evidence="3">Belongs to the expansin family.</text>
</comment>
<dbReference type="PRINTS" id="PR01225">
    <property type="entry name" value="EXPANSNFAMLY"/>
</dbReference>
<feature type="domain" description="Expansin-like CBD" evidence="5">
    <location>
        <begin position="215"/>
        <end position="300"/>
    </location>
</feature>
<dbReference type="Gene3D" id="2.40.40.10">
    <property type="entry name" value="RlpA-like domain"/>
    <property type="match status" value="1"/>
</dbReference>
<dbReference type="SUPFAM" id="SSF50685">
    <property type="entry name" value="Barwin-like endoglucanases"/>
    <property type="match status" value="1"/>
</dbReference>
<dbReference type="CDD" id="cd22275">
    <property type="entry name" value="DPBB_EXPB_N"/>
    <property type="match status" value="1"/>
</dbReference>
<protein>
    <submittedName>
        <fullName evidence="6">Uncharacterized protein</fullName>
    </submittedName>
</protein>
<dbReference type="Gene3D" id="2.60.40.760">
    <property type="entry name" value="Expansin, cellulose-binding-like domain"/>
    <property type="match status" value="1"/>
</dbReference>
<evidence type="ECO:0000259" key="5">
    <source>
        <dbReference type="PROSITE" id="PS50843"/>
    </source>
</evidence>
<dbReference type="InterPro" id="IPR009009">
    <property type="entry name" value="RlpA-like_DPBB"/>
</dbReference>
<dbReference type="InterPro" id="IPR007118">
    <property type="entry name" value="Expan_Lol_pI"/>
</dbReference>
<dbReference type="PRINTS" id="PR00829">
    <property type="entry name" value="LOLP1ALLERGN"/>
</dbReference>
<dbReference type="Pfam" id="PF03330">
    <property type="entry name" value="DPBB_1"/>
    <property type="match status" value="1"/>
</dbReference>
<dbReference type="PANTHER" id="PTHR31692">
    <property type="entry name" value="EXPANSIN-B3"/>
    <property type="match status" value="1"/>
</dbReference>
<gene>
    <name evidence="6" type="ORF">SAY87_022451</name>
</gene>
<dbReference type="SMART" id="SM00837">
    <property type="entry name" value="DPBB_1"/>
    <property type="match status" value="1"/>
</dbReference>
<reference evidence="6 7" key="1">
    <citation type="journal article" date="2023" name="Hortic Res">
        <title>Pangenome of water caltrop reveals structural variations and asymmetric subgenome divergence after allopolyploidization.</title>
        <authorList>
            <person name="Zhang X."/>
            <person name="Chen Y."/>
            <person name="Wang L."/>
            <person name="Yuan Y."/>
            <person name="Fang M."/>
            <person name="Shi L."/>
            <person name="Lu R."/>
            <person name="Comes H.P."/>
            <person name="Ma Y."/>
            <person name="Chen Y."/>
            <person name="Huang G."/>
            <person name="Zhou Y."/>
            <person name="Zheng Z."/>
            <person name="Qiu Y."/>
        </authorList>
    </citation>
    <scope>NUCLEOTIDE SEQUENCE [LARGE SCALE GENOMIC DNA]</scope>
    <source>
        <tissue evidence="6">Roots</tissue>
    </source>
</reference>
<comment type="subcellular location">
    <subcellularLocation>
        <location evidence="1">Secreted</location>
    </subcellularLocation>
</comment>
<dbReference type="AlphaFoldDB" id="A0AAN7Q975"/>
<evidence type="ECO:0000313" key="6">
    <source>
        <dbReference type="EMBL" id="KAK4759320.1"/>
    </source>
</evidence>
<dbReference type="InterPro" id="IPR036749">
    <property type="entry name" value="Expansin_CBD_sf"/>
</dbReference>
<evidence type="ECO:0000256" key="1">
    <source>
        <dbReference type="ARBA" id="ARBA00004613"/>
    </source>
</evidence>
<comment type="caution">
    <text evidence="6">The sequence shown here is derived from an EMBL/GenBank/DDBJ whole genome shotgun (WGS) entry which is preliminary data.</text>
</comment>
<dbReference type="GO" id="GO:0009653">
    <property type="term" value="P:anatomical structure morphogenesis"/>
    <property type="evidence" value="ECO:0007669"/>
    <property type="project" value="UniProtKB-ARBA"/>
</dbReference>
<dbReference type="InterPro" id="IPR036908">
    <property type="entry name" value="RlpA-like_sf"/>
</dbReference>
<dbReference type="InterPro" id="IPR007112">
    <property type="entry name" value="Expansin/allergen_DPBB_dom"/>
</dbReference>
<evidence type="ECO:0000256" key="2">
    <source>
        <dbReference type="ARBA" id="ARBA00022525"/>
    </source>
</evidence>
<organism evidence="6 7">
    <name type="scientific">Trapa incisa</name>
    <dbReference type="NCBI Taxonomy" id="236973"/>
    <lineage>
        <taxon>Eukaryota</taxon>
        <taxon>Viridiplantae</taxon>
        <taxon>Streptophyta</taxon>
        <taxon>Embryophyta</taxon>
        <taxon>Tracheophyta</taxon>
        <taxon>Spermatophyta</taxon>
        <taxon>Magnoliopsida</taxon>
        <taxon>eudicotyledons</taxon>
        <taxon>Gunneridae</taxon>
        <taxon>Pentapetalae</taxon>
        <taxon>rosids</taxon>
        <taxon>malvids</taxon>
        <taxon>Myrtales</taxon>
        <taxon>Lythraceae</taxon>
        <taxon>Trapa</taxon>
    </lineage>
</organism>
<name>A0AAN7Q975_9MYRT</name>
<dbReference type="Pfam" id="PF01357">
    <property type="entry name" value="Expansin_C"/>
    <property type="match status" value="1"/>
</dbReference>
<dbReference type="InterPro" id="IPR007117">
    <property type="entry name" value="Expansin_CBD"/>
</dbReference>
<dbReference type="InterPro" id="IPR005795">
    <property type="entry name" value="LolPI"/>
</dbReference>
<evidence type="ECO:0000313" key="7">
    <source>
        <dbReference type="Proteomes" id="UP001345219"/>
    </source>
</evidence>
<keyword evidence="2" id="KW-0964">Secreted</keyword>
<accession>A0AAN7Q975</accession>
<sequence length="306" mass="32243">MPISSSITLLNQRPLLSSANSLVALLVIASLSLAAAMPAVPSFNLSSSTAEPSSGWFRAGATWYGPPNGSGSDVSINKDDDCISSRVCFSQGGACGYGGDVGKPPFSSMVSAGGPSLFDSGKGCGACYEVKCTTNAACSGKQVRVVITDNCPGGPCVEGPAHFDLSGTAFGAMAKAKQGDQLRNVGVLQIFYRKVECDYPGDKVTFKVDPGSNPYYLAILIEYLEGEANINFVEVSDSGSRWGSWLLMQRSWGTIWQVNAGSPLQGPVSIRITVGDQLKRVLVAKNALPRDWQPGGLYKSSVTYQL</sequence>
<dbReference type="GO" id="GO:0005576">
    <property type="term" value="C:extracellular region"/>
    <property type="evidence" value="ECO:0007669"/>
    <property type="project" value="UniProtKB-SubCell"/>
</dbReference>
<dbReference type="PROSITE" id="PS50842">
    <property type="entry name" value="EXPANSIN_EG45"/>
    <property type="match status" value="1"/>
</dbReference>
<feature type="domain" description="Expansin-like EG45" evidence="4">
    <location>
        <begin position="92"/>
        <end position="202"/>
    </location>
</feature>
<proteinExistence type="inferred from homology"/>
<dbReference type="EMBL" id="JAXIOK010000011">
    <property type="protein sequence ID" value="KAK4759320.1"/>
    <property type="molecule type" value="Genomic_DNA"/>
</dbReference>
<dbReference type="PROSITE" id="PS50843">
    <property type="entry name" value="EXPANSIN_CBD"/>
    <property type="match status" value="1"/>
</dbReference>
<dbReference type="SUPFAM" id="SSF49590">
    <property type="entry name" value="PHL pollen allergen"/>
    <property type="match status" value="1"/>
</dbReference>